<feature type="compositionally biased region" description="Low complexity" evidence="1">
    <location>
        <begin position="232"/>
        <end position="258"/>
    </location>
</feature>
<feature type="region of interest" description="Disordered" evidence="1">
    <location>
        <begin position="356"/>
        <end position="617"/>
    </location>
</feature>
<dbReference type="OrthoDB" id="6265836at2759"/>
<feature type="region of interest" description="Disordered" evidence="1">
    <location>
        <begin position="283"/>
        <end position="340"/>
    </location>
</feature>
<name>A0A8T0D0G3_9TREM</name>
<feature type="compositionally biased region" description="Basic and acidic residues" evidence="1">
    <location>
        <begin position="388"/>
        <end position="407"/>
    </location>
</feature>
<evidence type="ECO:0000313" key="3">
    <source>
        <dbReference type="Proteomes" id="UP000699462"/>
    </source>
</evidence>
<feature type="region of interest" description="Disordered" evidence="1">
    <location>
        <begin position="62"/>
        <end position="97"/>
    </location>
</feature>
<feature type="region of interest" description="Disordered" evidence="1">
    <location>
        <begin position="895"/>
        <end position="1045"/>
    </location>
</feature>
<feature type="compositionally biased region" description="Basic residues" evidence="1">
    <location>
        <begin position="286"/>
        <end position="300"/>
    </location>
</feature>
<feature type="compositionally biased region" description="Low complexity" evidence="1">
    <location>
        <begin position="301"/>
        <end position="324"/>
    </location>
</feature>
<sequence>MAVVYGSESPAVHQIGDLDSGAYEQLDFEDENTSTYFPKEYSSGHLSKDYVGARKKNEIALHSCDHSSGVEEGTDEGELKSEDESDPGGSDCSEEGEILSEVEELEVTVGQSPVKEETPWERGLRLARERLEKTKALKAAEKDLAEKRMTLAVPASAVEEELVRPPREDVFWPSYYQASIIGRTELTGSRFLPEDLKPPTATELAEWRLGLSDSHGGRGRQKYRDSNRRASSRSVSSSASTSSRATSRSSSPDTSSVTSSLESIAASWKATCAQAMKDYLSSPIRNKSRRDRHYHDRRRSVSVSSGSNSRSSDSLSGSDQSQSRAARRRGYGATNSAATSGNVLARNGRYWHDDIHVTRRSRSGSEQSFASRSRSQSSNNPSAQRSRAPRDRRYDDHQNQREDEWRESGGSGSPSPVRRRTNIPPLPHEKPVKRPWVAAPGPVTCTLPNSDVKVHSGRRSRSSSRSRSASSPVADEKRFITSWSKSPSSGGDERPGRELTRRTRLPDVVPGSHTTHTRRAVTPSRRRKSRSPFAEDALQKGKSAAQLPDPSSGFDEYAASGHPTAPSTIALEDRNERNSQDAGQTPQIRQDLRESTITTPSQQTSAGVLPSASNRPGVRMTLAPRLKASAVDMANLAGGVTRPVGRSFQPSPPRMPRLPFPIPTSNRGHSPTTTGQPHSSATTTLDQEEIRRQAEAAAAVVEARERRRAAAEAARRRRNPNRKKREDLSKIPIRGRPTYRRISFSESSADSDSASRSGSSSKSGSASHSRSASPTSEVAVAQHLPDPRDPQPDYYEVQYSHHSHKRKRCEPQLNYGRSGDVNEIFNYGRPTMRPMPEGYSHEDPSGMDRRQLRQKKAYDANQRYYPEYQSRGENASYKNYAAPQPKYPFADYEVGNDPAYSAGMMRPRKSKPVSHNSRRLQTTFEEPVQRYERQDNRRGPSGTLPQLAERPGRPRTPHAEDAFDFRSPHAAGSISRTARHERRRVDDRDLVMLEGAPSRKRAMLIEPDMEPSVNTDLHRARSRHRSRGPGVPIDRSEPFESDAGGFAAEQRLRELRERLNLVDDAIAEIKAGSGVGFSDSRR</sequence>
<feature type="compositionally biased region" description="Basic and acidic residues" evidence="1">
    <location>
        <begin position="491"/>
        <end position="505"/>
    </location>
</feature>
<feature type="region of interest" description="Disordered" evidence="1">
    <location>
        <begin position="640"/>
        <end position="854"/>
    </location>
</feature>
<feature type="compositionally biased region" description="Polar residues" evidence="1">
    <location>
        <begin position="664"/>
        <end position="685"/>
    </location>
</feature>
<dbReference type="Proteomes" id="UP000699462">
    <property type="component" value="Unassembled WGS sequence"/>
</dbReference>
<organism evidence="2 3">
    <name type="scientific">Paragonimus westermani</name>
    <dbReference type="NCBI Taxonomy" id="34504"/>
    <lineage>
        <taxon>Eukaryota</taxon>
        <taxon>Metazoa</taxon>
        <taxon>Spiralia</taxon>
        <taxon>Lophotrochozoa</taxon>
        <taxon>Platyhelminthes</taxon>
        <taxon>Trematoda</taxon>
        <taxon>Digenea</taxon>
        <taxon>Plagiorchiida</taxon>
        <taxon>Troglotremata</taxon>
        <taxon>Troglotrematidae</taxon>
        <taxon>Paragonimus</taxon>
    </lineage>
</organism>
<proteinExistence type="predicted"/>
<feature type="compositionally biased region" description="Acidic residues" evidence="1">
    <location>
        <begin position="83"/>
        <end position="97"/>
    </location>
</feature>
<dbReference type="EMBL" id="JTDF01022095">
    <property type="protein sequence ID" value="KAF8560966.1"/>
    <property type="molecule type" value="Genomic_DNA"/>
</dbReference>
<reference evidence="2 3" key="1">
    <citation type="submission" date="2019-07" db="EMBL/GenBank/DDBJ databases">
        <title>Annotation for the trematode Paragonimus westermani.</title>
        <authorList>
            <person name="Choi Y.-J."/>
        </authorList>
    </citation>
    <scope>NUCLEOTIDE SEQUENCE [LARGE SCALE GENOMIC DNA]</scope>
    <source>
        <strain evidence="2">180907_Pwestermani</strain>
    </source>
</reference>
<dbReference type="AlphaFoldDB" id="A0A8T0D0G3"/>
<accession>A0A8T0D0G3</accession>
<feature type="compositionally biased region" description="Low complexity" evidence="1">
    <location>
        <begin position="364"/>
        <end position="386"/>
    </location>
</feature>
<feature type="compositionally biased region" description="Basic residues" evidence="1">
    <location>
        <begin position="455"/>
        <end position="464"/>
    </location>
</feature>
<comment type="caution">
    <text evidence="2">The sequence shown here is derived from an EMBL/GenBank/DDBJ whole genome shotgun (WGS) entry which is preliminary data.</text>
</comment>
<keyword evidence="3" id="KW-1185">Reference proteome</keyword>
<feature type="compositionally biased region" description="Basic and acidic residues" evidence="1">
    <location>
        <begin position="702"/>
        <end position="714"/>
    </location>
</feature>
<feature type="compositionally biased region" description="Pro residues" evidence="1">
    <location>
        <begin position="650"/>
        <end position="662"/>
    </location>
</feature>
<evidence type="ECO:0008006" key="4">
    <source>
        <dbReference type="Google" id="ProtNLM"/>
    </source>
</evidence>
<evidence type="ECO:0000313" key="2">
    <source>
        <dbReference type="EMBL" id="KAF8560966.1"/>
    </source>
</evidence>
<feature type="compositionally biased region" description="Polar residues" evidence="1">
    <location>
        <begin position="595"/>
        <end position="614"/>
    </location>
</feature>
<gene>
    <name evidence="2" type="ORF">P879_09454</name>
</gene>
<protein>
    <recommendedName>
        <fullName evidence="4">Serine/arginine repetitive matrix protein 2</fullName>
    </recommendedName>
</protein>
<feature type="compositionally biased region" description="Basic and acidic residues" evidence="1">
    <location>
        <begin position="839"/>
        <end position="851"/>
    </location>
</feature>
<feature type="compositionally biased region" description="Low complexity" evidence="1">
    <location>
        <begin position="740"/>
        <end position="776"/>
    </location>
</feature>
<feature type="region of interest" description="Disordered" evidence="1">
    <location>
        <begin position="208"/>
        <end position="258"/>
    </location>
</feature>
<evidence type="ECO:0000256" key="1">
    <source>
        <dbReference type="SAM" id="MobiDB-lite"/>
    </source>
</evidence>
<feature type="compositionally biased region" description="Basic and acidic residues" evidence="1">
    <location>
        <begin position="927"/>
        <end position="938"/>
    </location>
</feature>
<feature type="compositionally biased region" description="Basic and acidic residues" evidence="1">
    <location>
        <begin position="957"/>
        <end position="967"/>
    </location>
</feature>
<feature type="compositionally biased region" description="Basic residues" evidence="1">
    <location>
        <begin position="906"/>
        <end position="918"/>
    </location>
</feature>
<feature type="compositionally biased region" description="Basic residues" evidence="1">
    <location>
        <begin position="515"/>
        <end position="530"/>
    </location>
</feature>